<accession>A0A429ZUC6</accession>
<keyword evidence="3" id="KW-1185">Reference proteome</keyword>
<keyword evidence="1" id="KW-1133">Transmembrane helix</keyword>
<proteinExistence type="predicted"/>
<feature type="transmembrane region" description="Helical" evidence="1">
    <location>
        <begin position="39"/>
        <end position="58"/>
    </location>
</feature>
<evidence type="ECO:0000313" key="2">
    <source>
        <dbReference type="EMBL" id="RST97345.1"/>
    </source>
</evidence>
<organism evidence="2 3">
    <name type="scientific">Vagococcus vulneris</name>
    <dbReference type="NCBI Taxonomy" id="1977869"/>
    <lineage>
        <taxon>Bacteria</taxon>
        <taxon>Bacillati</taxon>
        <taxon>Bacillota</taxon>
        <taxon>Bacilli</taxon>
        <taxon>Lactobacillales</taxon>
        <taxon>Enterococcaceae</taxon>
        <taxon>Vagococcus</taxon>
    </lineage>
</organism>
<dbReference type="EMBL" id="NGJS01000017">
    <property type="protein sequence ID" value="RST97345.1"/>
    <property type="molecule type" value="Genomic_DNA"/>
</dbReference>
<comment type="caution">
    <text evidence="2">The sequence shown here is derived from an EMBL/GenBank/DDBJ whole genome shotgun (WGS) entry which is preliminary data.</text>
</comment>
<dbReference type="AlphaFoldDB" id="A0A429ZUC6"/>
<keyword evidence="1" id="KW-0472">Membrane</keyword>
<evidence type="ECO:0000313" key="3">
    <source>
        <dbReference type="Proteomes" id="UP000287857"/>
    </source>
</evidence>
<protein>
    <submittedName>
        <fullName evidence="2">Uncharacterized protein</fullName>
    </submittedName>
</protein>
<gene>
    <name evidence="2" type="ORF">CBF37_09690</name>
</gene>
<feature type="transmembrane region" description="Helical" evidence="1">
    <location>
        <begin position="179"/>
        <end position="197"/>
    </location>
</feature>
<feature type="transmembrane region" description="Helical" evidence="1">
    <location>
        <begin position="234"/>
        <end position="249"/>
    </location>
</feature>
<dbReference type="RefSeq" id="WP_125984555.1">
    <property type="nucleotide sequence ID" value="NZ_NGJS01000017.1"/>
</dbReference>
<sequence>MLKKKTLSLPFVIIITCLQTAISIVPGALFFRDSSQGPNILPYMIAYLLICDFFHIFGRMTYKQGRSLALPAYSLKIIISVVLIFLITKETAIQFATILLAYEGFQLLTFSKRFFYIDSLSYSVVNAFFKGIVFNQLLTINYPFTYHFDLMKPFIFSFVLILFITILSQGMYSFLKRQAWFLILAVLCLVAIYFLLFRQYQDGSINLLKFIGFTLINLASIYFFLRSKSMHKKEFVLNVMALIGLYIYYL</sequence>
<feature type="transmembrane region" description="Helical" evidence="1">
    <location>
        <begin position="203"/>
        <end position="225"/>
    </location>
</feature>
<feature type="transmembrane region" description="Helical" evidence="1">
    <location>
        <begin position="150"/>
        <end position="167"/>
    </location>
</feature>
<name>A0A429ZUC6_9ENTE</name>
<dbReference type="OrthoDB" id="2199132at2"/>
<reference evidence="2 3" key="1">
    <citation type="submission" date="2017-05" db="EMBL/GenBank/DDBJ databases">
        <title>Vagococcus spp. assemblies.</title>
        <authorList>
            <person name="Gulvik C.A."/>
        </authorList>
    </citation>
    <scope>NUCLEOTIDE SEQUENCE [LARGE SCALE GENOMIC DNA]</scope>
    <source>
        <strain evidence="2 3">SS1995</strain>
    </source>
</reference>
<keyword evidence="1" id="KW-0812">Transmembrane</keyword>
<dbReference type="Proteomes" id="UP000287857">
    <property type="component" value="Unassembled WGS sequence"/>
</dbReference>
<evidence type="ECO:0000256" key="1">
    <source>
        <dbReference type="SAM" id="Phobius"/>
    </source>
</evidence>
<feature type="transmembrane region" description="Helical" evidence="1">
    <location>
        <begin position="122"/>
        <end position="144"/>
    </location>
</feature>